<dbReference type="OrthoDB" id="9802824at2"/>
<dbReference type="Gene3D" id="3.40.50.2020">
    <property type="match status" value="1"/>
</dbReference>
<comment type="similarity">
    <text evidence="6 16">Belongs to the purine/pyrimidine phosphoribosyltransferase family.</text>
</comment>
<dbReference type="InterPro" id="IPR029057">
    <property type="entry name" value="PRTase-like"/>
</dbReference>
<dbReference type="InterPro" id="IPR050408">
    <property type="entry name" value="HGPRT"/>
</dbReference>
<dbReference type="EMBL" id="RLII01000012">
    <property type="protein sequence ID" value="RXE58850.1"/>
    <property type="molecule type" value="Genomic_DNA"/>
</dbReference>
<dbReference type="GO" id="GO:0005829">
    <property type="term" value="C:cytosol"/>
    <property type="evidence" value="ECO:0007669"/>
    <property type="project" value="TreeGrafter"/>
</dbReference>
<evidence type="ECO:0000256" key="15">
    <source>
        <dbReference type="ARBA" id="ARBA00049402"/>
    </source>
</evidence>
<comment type="function">
    <text evidence="2">Purine salvage pathway enzyme that catalyzes the transfer of the ribosyl-5-phosphate group from 5-phospho-alpha-D-ribose 1-diphosphate (PRPP) to the N9 position of the 6-oxopurines hypoxanthine and guanine to form the corresponding ribonucleotides IMP (inosine 5'-monophosphate) and GMP (guanosine 5'-monophosphate), with the release of PPi.</text>
</comment>
<name>A0A4Q0I3K6_9FIRM</name>
<protein>
    <recommendedName>
        <fullName evidence="16">Hypoxanthine phosphoribosyltransferase</fullName>
        <ecNumber evidence="16">2.4.2.8</ecNumber>
    </recommendedName>
</protein>
<evidence type="ECO:0000256" key="9">
    <source>
        <dbReference type="ARBA" id="ARBA00022679"/>
    </source>
</evidence>
<evidence type="ECO:0000256" key="3">
    <source>
        <dbReference type="ARBA" id="ARBA00004496"/>
    </source>
</evidence>
<dbReference type="PANTHER" id="PTHR43340">
    <property type="entry name" value="HYPOXANTHINE-GUANINE PHOSPHORIBOSYLTRANSFERASE"/>
    <property type="match status" value="1"/>
</dbReference>
<comment type="subcellular location">
    <subcellularLocation>
        <location evidence="3 16">Cytoplasm</location>
    </subcellularLocation>
</comment>
<keyword evidence="13 16" id="KW-0460">Magnesium</keyword>
<evidence type="ECO:0000256" key="7">
    <source>
        <dbReference type="ARBA" id="ARBA00022490"/>
    </source>
</evidence>
<evidence type="ECO:0000256" key="6">
    <source>
        <dbReference type="ARBA" id="ARBA00008391"/>
    </source>
</evidence>
<comment type="catalytic activity">
    <reaction evidence="15">
        <text>IMP + diphosphate = hypoxanthine + 5-phospho-alpha-D-ribose 1-diphosphate</text>
        <dbReference type="Rhea" id="RHEA:17973"/>
        <dbReference type="ChEBI" id="CHEBI:17368"/>
        <dbReference type="ChEBI" id="CHEBI:33019"/>
        <dbReference type="ChEBI" id="CHEBI:58017"/>
        <dbReference type="ChEBI" id="CHEBI:58053"/>
        <dbReference type="EC" id="2.4.2.8"/>
    </reaction>
    <physiologicalReaction direction="right-to-left" evidence="15">
        <dbReference type="Rhea" id="RHEA:17975"/>
    </physiologicalReaction>
</comment>
<accession>A0A4Q0I3K6</accession>
<comment type="catalytic activity">
    <reaction evidence="14">
        <text>GMP + diphosphate = guanine + 5-phospho-alpha-D-ribose 1-diphosphate</text>
        <dbReference type="Rhea" id="RHEA:25424"/>
        <dbReference type="ChEBI" id="CHEBI:16235"/>
        <dbReference type="ChEBI" id="CHEBI:33019"/>
        <dbReference type="ChEBI" id="CHEBI:58017"/>
        <dbReference type="ChEBI" id="CHEBI:58115"/>
        <dbReference type="EC" id="2.4.2.8"/>
    </reaction>
    <physiologicalReaction direction="right-to-left" evidence="14">
        <dbReference type="Rhea" id="RHEA:25426"/>
    </physiologicalReaction>
</comment>
<gene>
    <name evidence="18" type="primary">hpt</name>
    <name evidence="18" type="ORF">EFD62_10325</name>
</gene>
<dbReference type="GO" id="GO:0006166">
    <property type="term" value="P:purine ribonucleoside salvage"/>
    <property type="evidence" value="ECO:0007669"/>
    <property type="project" value="UniProtKB-KW"/>
</dbReference>
<evidence type="ECO:0000256" key="4">
    <source>
        <dbReference type="ARBA" id="ARBA00004669"/>
    </source>
</evidence>
<evidence type="ECO:0000256" key="13">
    <source>
        <dbReference type="ARBA" id="ARBA00022842"/>
    </source>
</evidence>
<dbReference type="SUPFAM" id="SSF53271">
    <property type="entry name" value="PRTase-like"/>
    <property type="match status" value="1"/>
</dbReference>
<evidence type="ECO:0000313" key="19">
    <source>
        <dbReference type="Proteomes" id="UP000289166"/>
    </source>
</evidence>
<dbReference type="GO" id="GO:0006178">
    <property type="term" value="P:guanine salvage"/>
    <property type="evidence" value="ECO:0007669"/>
    <property type="project" value="TreeGrafter"/>
</dbReference>
<keyword evidence="9 16" id="KW-0808">Transferase</keyword>
<dbReference type="NCBIfam" id="TIGR01203">
    <property type="entry name" value="HGPRTase"/>
    <property type="match status" value="1"/>
</dbReference>
<evidence type="ECO:0000256" key="1">
    <source>
        <dbReference type="ARBA" id="ARBA00001946"/>
    </source>
</evidence>
<evidence type="ECO:0000259" key="17">
    <source>
        <dbReference type="Pfam" id="PF00156"/>
    </source>
</evidence>
<dbReference type="InterPro" id="IPR000836">
    <property type="entry name" value="PRTase_dom"/>
</dbReference>
<dbReference type="FunFam" id="3.40.50.2020:FF:000006">
    <property type="entry name" value="Hypoxanthine phosphoribosyltransferase"/>
    <property type="match status" value="1"/>
</dbReference>
<dbReference type="GO" id="GO:0000287">
    <property type="term" value="F:magnesium ion binding"/>
    <property type="evidence" value="ECO:0007669"/>
    <property type="project" value="TreeGrafter"/>
</dbReference>
<evidence type="ECO:0000256" key="2">
    <source>
        <dbReference type="ARBA" id="ARBA00002049"/>
    </source>
</evidence>
<dbReference type="RefSeq" id="WP_069195548.1">
    <property type="nucleotide sequence ID" value="NZ_RLII01000012.1"/>
</dbReference>
<proteinExistence type="inferred from homology"/>
<reference evidence="19" key="1">
    <citation type="submission" date="2018-11" db="EMBL/GenBank/DDBJ databases">
        <title>Genome sequencing of a novel mesophilic and cellulolytic organism within the genus Hungateiclostridium.</title>
        <authorList>
            <person name="Rettenmaier R."/>
            <person name="Liebl W."/>
            <person name="Zverlov V."/>
        </authorList>
    </citation>
    <scope>NUCLEOTIDE SEQUENCE [LARGE SCALE GENOMIC DNA]</scope>
    <source>
        <strain evidence="19">N2K1</strain>
    </source>
</reference>
<dbReference type="PANTHER" id="PTHR43340:SF1">
    <property type="entry name" value="HYPOXANTHINE PHOSPHORIBOSYLTRANSFERASE"/>
    <property type="match status" value="1"/>
</dbReference>
<keyword evidence="7 16" id="KW-0963">Cytoplasm</keyword>
<comment type="cofactor">
    <cofactor evidence="1 16">
        <name>Mg(2+)</name>
        <dbReference type="ChEBI" id="CHEBI:18420"/>
    </cofactor>
</comment>
<dbReference type="EC" id="2.4.2.8" evidence="16"/>
<dbReference type="Proteomes" id="UP000289166">
    <property type="component" value="Unassembled WGS sequence"/>
</dbReference>
<comment type="pathway">
    <text evidence="4 16">Purine metabolism; IMP biosynthesis via salvage pathway; IMP from hypoxanthine: step 1/1.</text>
</comment>
<feature type="domain" description="Phosphoribosyltransferase" evidence="17">
    <location>
        <begin position="13"/>
        <end position="159"/>
    </location>
</feature>
<keyword evidence="8 16" id="KW-0328">Glycosyltransferase</keyword>
<keyword evidence="11 16" id="KW-0660">Purine salvage</keyword>
<dbReference type="GO" id="GO:0052657">
    <property type="term" value="F:guanine phosphoribosyltransferase activity"/>
    <property type="evidence" value="ECO:0007669"/>
    <property type="project" value="UniProtKB-ARBA"/>
</dbReference>
<keyword evidence="10 16" id="KW-0479">Metal-binding</keyword>
<organism evidence="18 19">
    <name type="scientific">Acetivibrio mesophilus</name>
    <dbReference type="NCBI Taxonomy" id="2487273"/>
    <lineage>
        <taxon>Bacteria</taxon>
        <taxon>Bacillati</taxon>
        <taxon>Bacillota</taxon>
        <taxon>Clostridia</taxon>
        <taxon>Eubacteriales</taxon>
        <taxon>Oscillospiraceae</taxon>
        <taxon>Acetivibrio</taxon>
    </lineage>
</organism>
<evidence type="ECO:0000256" key="16">
    <source>
        <dbReference type="RuleBase" id="RU364099"/>
    </source>
</evidence>
<evidence type="ECO:0000256" key="5">
    <source>
        <dbReference type="ARBA" id="ARBA00004676"/>
    </source>
</evidence>
<dbReference type="GO" id="GO:0000166">
    <property type="term" value="F:nucleotide binding"/>
    <property type="evidence" value="ECO:0007669"/>
    <property type="project" value="UniProtKB-KW"/>
</dbReference>
<keyword evidence="19" id="KW-1185">Reference proteome</keyword>
<dbReference type="InterPro" id="IPR005904">
    <property type="entry name" value="Hxn_phspho_trans"/>
</dbReference>
<evidence type="ECO:0000313" key="18">
    <source>
        <dbReference type="EMBL" id="RXE58850.1"/>
    </source>
</evidence>
<evidence type="ECO:0000256" key="12">
    <source>
        <dbReference type="ARBA" id="ARBA00022741"/>
    </source>
</evidence>
<dbReference type="Pfam" id="PF00156">
    <property type="entry name" value="Pribosyltran"/>
    <property type="match status" value="1"/>
</dbReference>
<dbReference type="GO" id="GO:0032264">
    <property type="term" value="P:IMP salvage"/>
    <property type="evidence" value="ECO:0007669"/>
    <property type="project" value="UniProtKB-UniPathway"/>
</dbReference>
<dbReference type="GO" id="GO:0032263">
    <property type="term" value="P:GMP salvage"/>
    <property type="evidence" value="ECO:0007669"/>
    <property type="project" value="TreeGrafter"/>
</dbReference>
<comment type="pathway">
    <text evidence="5">Purine metabolism; GMP biosynthesis via salvage pathway; GMP from guanine: step 1/1.</text>
</comment>
<evidence type="ECO:0000256" key="14">
    <source>
        <dbReference type="ARBA" id="ARBA00048811"/>
    </source>
</evidence>
<keyword evidence="12 16" id="KW-0547">Nucleotide-binding</keyword>
<evidence type="ECO:0000256" key="8">
    <source>
        <dbReference type="ARBA" id="ARBA00022676"/>
    </source>
</evidence>
<dbReference type="CDD" id="cd06223">
    <property type="entry name" value="PRTases_typeI"/>
    <property type="match status" value="1"/>
</dbReference>
<comment type="caution">
    <text evidence="18">The sequence shown here is derived from an EMBL/GenBank/DDBJ whole genome shotgun (WGS) entry which is preliminary data.</text>
</comment>
<dbReference type="AlphaFoldDB" id="A0A4Q0I3K6"/>
<evidence type="ECO:0000256" key="10">
    <source>
        <dbReference type="ARBA" id="ARBA00022723"/>
    </source>
</evidence>
<dbReference type="GO" id="GO:0004422">
    <property type="term" value="F:hypoxanthine phosphoribosyltransferase activity"/>
    <property type="evidence" value="ECO:0007669"/>
    <property type="project" value="InterPro"/>
</dbReference>
<evidence type="ECO:0000256" key="11">
    <source>
        <dbReference type="ARBA" id="ARBA00022726"/>
    </source>
</evidence>
<dbReference type="UniPathway" id="UPA00591">
    <property type="reaction ID" value="UER00648"/>
</dbReference>
<sequence>MIGQIEEILVTREELKNKAKELGRKISNDYEGKELVLIGVLKGGVVFFADLIREINIPIDIDFISVSSYGNSTKSSGVVRIIKDIDIDITNKHLLIVEDLVDTGLTLDYLKNMFKTRGPKDVKICTALDKPSRRKVDLEIEYEGITIPDKFVVGYGLDYAGKYRNLPDVCVLHSSVYTSKEDMG</sequence>
<dbReference type="GO" id="GO:0046100">
    <property type="term" value="P:hypoxanthine metabolic process"/>
    <property type="evidence" value="ECO:0007669"/>
    <property type="project" value="TreeGrafter"/>
</dbReference>